<dbReference type="InterPro" id="IPR011011">
    <property type="entry name" value="Znf_FYVE_PHD"/>
</dbReference>
<evidence type="ECO:0000259" key="14">
    <source>
        <dbReference type="PROSITE" id="PS50179"/>
    </source>
</evidence>
<evidence type="ECO:0000256" key="3">
    <source>
        <dbReference type="ARBA" id="ARBA00017753"/>
    </source>
</evidence>
<gene>
    <name evidence="15" type="ORF">TRICI_004586</name>
</gene>
<dbReference type="InterPro" id="IPR017455">
    <property type="entry name" value="Znf_FYVE-rel"/>
</dbReference>
<evidence type="ECO:0000256" key="4">
    <source>
        <dbReference type="ARBA" id="ARBA00022723"/>
    </source>
</evidence>
<dbReference type="Gene3D" id="6.10.140.100">
    <property type="match status" value="1"/>
</dbReference>
<dbReference type="GO" id="GO:0033565">
    <property type="term" value="C:ESCRT-0 complex"/>
    <property type="evidence" value="ECO:0007669"/>
    <property type="project" value="TreeGrafter"/>
</dbReference>
<evidence type="ECO:0000256" key="5">
    <source>
        <dbReference type="ARBA" id="ARBA00022737"/>
    </source>
</evidence>
<evidence type="ECO:0000256" key="7">
    <source>
        <dbReference type="ARBA" id="ARBA00022771"/>
    </source>
</evidence>
<dbReference type="GO" id="GO:0006623">
    <property type="term" value="P:protein targeting to vacuole"/>
    <property type="evidence" value="ECO:0007669"/>
    <property type="project" value="TreeGrafter"/>
</dbReference>
<feature type="compositionally biased region" description="Low complexity" evidence="12">
    <location>
        <begin position="238"/>
        <end position="247"/>
    </location>
</feature>
<dbReference type="SMART" id="SM00288">
    <property type="entry name" value="VHS"/>
    <property type="match status" value="1"/>
</dbReference>
<dbReference type="CDD" id="cd21385">
    <property type="entry name" value="GAT_Vps27"/>
    <property type="match status" value="1"/>
</dbReference>
<dbReference type="InterPro" id="IPR003903">
    <property type="entry name" value="UIM_dom"/>
</dbReference>
<keyword evidence="4" id="KW-0479">Metal-binding</keyword>
<dbReference type="PROSITE" id="PS50178">
    <property type="entry name" value="ZF_FYVE"/>
    <property type="match status" value="1"/>
</dbReference>
<organism evidence="15 16">
    <name type="scientific">Trichomonascus ciferrii</name>
    <dbReference type="NCBI Taxonomy" id="44093"/>
    <lineage>
        <taxon>Eukaryota</taxon>
        <taxon>Fungi</taxon>
        <taxon>Dikarya</taxon>
        <taxon>Ascomycota</taxon>
        <taxon>Saccharomycotina</taxon>
        <taxon>Dipodascomycetes</taxon>
        <taxon>Dipodascales</taxon>
        <taxon>Trichomonascaceae</taxon>
        <taxon>Trichomonascus</taxon>
        <taxon>Trichomonascus ciferrii complex</taxon>
    </lineage>
</organism>
<dbReference type="Gene3D" id="1.20.5.1940">
    <property type="match status" value="1"/>
</dbReference>
<evidence type="ECO:0000313" key="16">
    <source>
        <dbReference type="Proteomes" id="UP000761534"/>
    </source>
</evidence>
<dbReference type="Pfam" id="PF01363">
    <property type="entry name" value="FYVE"/>
    <property type="match status" value="1"/>
</dbReference>
<feature type="compositionally biased region" description="Polar residues" evidence="12">
    <location>
        <begin position="248"/>
        <end position="257"/>
    </location>
</feature>
<feature type="compositionally biased region" description="Low complexity" evidence="12">
    <location>
        <begin position="258"/>
        <end position="268"/>
    </location>
</feature>
<evidence type="ECO:0000256" key="6">
    <source>
        <dbReference type="ARBA" id="ARBA00022753"/>
    </source>
</evidence>
<evidence type="ECO:0000256" key="1">
    <source>
        <dbReference type="ARBA" id="ARBA00004125"/>
    </source>
</evidence>
<keyword evidence="16" id="KW-1185">Reference proteome</keyword>
<dbReference type="GO" id="GO:0043130">
    <property type="term" value="F:ubiquitin binding"/>
    <property type="evidence" value="ECO:0007669"/>
    <property type="project" value="InterPro"/>
</dbReference>
<keyword evidence="5" id="KW-0677">Repeat</keyword>
<dbReference type="PIRSF" id="PIRSF036956">
    <property type="entry name" value="Hrs_Vps27"/>
    <property type="match status" value="1"/>
</dbReference>
<dbReference type="InterPro" id="IPR008942">
    <property type="entry name" value="ENTH_VHS"/>
</dbReference>
<evidence type="ECO:0000256" key="11">
    <source>
        <dbReference type="PROSITE-ProRule" id="PRU00091"/>
    </source>
</evidence>
<dbReference type="PROSITE" id="PS50179">
    <property type="entry name" value="VHS"/>
    <property type="match status" value="1"/>
</dbReference>
<dbReference type="SUPFAM" id="SSF48464">
    <property type="entry name" value="ENTH/VHS domain"/>
    <property type="match status" value="1"/>
</dbReference>
<dbReference type="SMART" id="SM00726">
    <property type="entry name" value="UIM"/>
    <property type="match status" value="2"/>
</dbReference>
<feature type="compositionally biased region" description="Acidic residues" evidence="12">
    <location>
        <begin position="315"/>
        <end position="324"/>
    </location>
</feature>
<dbReference type="VEuPathDB" id="FungiDB:TRICI_004586"/>
<dbReference type="InterPro" id="IPR017073">
    <property type="entry name" value="HGS/VPS27"/>
</dbReference>
<feature type="compositionally biased region" description="Basic and acidic residues" evidence="12">
    <location>
        <begin position="553"/>
        <end position="563"/>
    </location>
</feature>
<dbReference type="OrthoDB" id="957735at2759"/>
<comment type="similarity">
    <text evidence="2 10">Belongs to the VPS27 family.</text>
</comment>
<dbReference type="GO" id="GO:0032266">
    <property type="term" value="F:phosphatidylinositol-3-phosphate binding"/>
    <property type="evidence" value="ECO:0007669"/>
    <property type="project" value="UniProtKB-ARBA"/>
</dbReference>
<dbReference type="GO" id="GO:0008270">
    <property type="term" value="F:zinc ion binding"/>
    <property type="evidence" value="ECO:0007669"/>
    <property type="project" value="UniProtKB-KW"/>
</dbReference>
<keyword evidence="6 10" id="KW-0967">Endosome</keyword>
<dbReference type="CDD" id="cd16979">
    <property type="entry name" value="VHS_Vps27"/>
    <property type="match status" value="1"/>
</dbReference>
<feature type="region of interest" description="Disordered" evidence="12">
    <location>
        <begin position="290"/>
        <end position="377"/>
    </location>
</feature>
<proteinExistence type="inferred from homology"/>
<comment type="subunit">
    <text evidence="10">Component of the ESCRT-0 complex composed of HSE1 and VPS27.</text>
</comment>
<feature type="region of interest" description="Disordered" evidence="12">
    <location>
        <begin position="230"/>
        <end position="277"/>
    </location>
</feature>
<dbReference type="AlphaFoldDB" id="A0A642V0J8"/>
<reference evidence="15" key="1">
    <citation type="journal article" date="2019" name="G3 (Bethesda)">
        <title>Genome Assemblies of Two Rare Opportunistic Yeast Pathogens: Diutina rugosa (syn. Candida rugosa) and Trichomonascus ciferrii (syn. Candida ciferrii).</title>
        <authorList>
            <person name="Mixao V."/>
            <person name="Saus E."/>
            <person name="Hansen A.P."/>
            <person name="Lass-Florl C."/>
            <person name="Gabaldon T."/>
        </authorList>
    </citation>
    <scope>NUCLEOTIDE SEQUENCE</scope>
    <source>
        <strain evidence="15">CBS 4856</strain>
    </source>
</reference>
<keyword evidence="7 11" id="KW-0863">Zinc-finger</keyword>
<evidence type="ECO:0000256" key="10">
    <source>
        <dbReference type="PIRNR" id="PIRNR036956"/>
    </source>
</evidence>
<comment type="function">
    <text evidence="10">Component of the ESCRT-0 complex which is the sorting receptor for ubiquitinated cargo proteins at the multivesicular body (MVB) and recruits ESCRT-I to the MVB outer membrane.</text>
</comment>
<feature type="compositionally biased region" description="Low complexity" evidence="12">
    <location>
        <begin position="537"/>
        <end position="549"/>
    </location>
</feature>
<accession>A0A642V0J8</accession>
<feature type="compositionally biased region" description="Polar residues" evidence="12">
    <location>
        <begin position="506"/>
        <end position="525"/>
    </location>
</feature>
<keyword evidence="8" id="KW-0862">Zinc</keyword>
<dbReference type="SMART" id="SM00064">
    <property type="entry name" value="FYVE"/>
    <property type="match status" value="1"/>
</dbReference>
<sequence>MTSWFSQTVSIDEQVERATSESLPTGEQDLALNLDICDMIRSKTVNPKDAMRSLKRRLLNKNPNVQIATLHLIDICIKNGGTHFLNEIASREFMDSAMLALKPPSGTVNYDVKQLMLEYIQNWAIAFDNQIQLSYVNKIYNQLKEEGYEFPSPTGRQQMSSSFIDSSAPPEWVDSDTCMKSGTPFTFVNRKHHCRNCGGVFVQKHCQSYVPLPHYGINTPVRVCDDCHDKLKSKSRPQNRSSRSSSSTVKYTNNPFHQQQQQQSSYNNNDDDENDDELQRALKLSLEEANRQPAGPPMPAAAQPHSQPPPHEQPQENEEEEDEDMKAAIAASLRDMQQQQPQPQPQAQEQAQPQPATYNMAPEQSPAATGTPTAQPDEFTPLEEEILYRYIHLVESIQRAPPGAILKETKLQQLNDNVAALRPKLARTLGQTIDKYDRLVDMHGKLATVVRFYDQILEQRLSDTYNRHSISDYNQPQQPQQPVGTGGSWNGSSYYQQPYAPPPPVNTATHPQSYQPSAPPMTTDQSEFEARYPPLPESQSQQPQSQPQQTTKAPKEEPVLIEL</sequence>
<dbReference type="InterPro" id="IPR002014">
    <property type="entry name" value="VHS_dom"/>
</dbReference>
<dbReference type="Proteomes" id="UP000761534">
    <property type="component" value="Unassembled WGS sequence"/>
</dbReference>
<dbReference type="PROSITE" id="PS50330">
    <property type="entry name" value="UIM"/>
    <property type="match status" value="2"/>
</dbReference>
<dbReference type="Pfam" id="PF21356">
    <property type="entry name" value="Vps27_GAT-like"/>
    <property type="match status" value="1"/>
</dbReference>
<keyword evidence="9 10" id="KW-0472">Membrane</keyword>
<dbReference type="Gene3D" id="1.25.40.90">
    <property type="match status" value="1"/>
</dbReference>
<comment type="caution">
    <text evidence="15">The sequence shown here is derived from an EMBL/GenBank/DDBJ whole genome shotgun (WGS) entry which is preliminary data.</text>
</comment>
<evidence type="ECO:0000313" key="15">
    <source>
        <dbReference type="EMBL" id="KAA8909274.1"/>
    </source>
</evidence>
<dbReference type="InterPro" id="IPR049425">
    <property type="entry name" value="Vps27_GAT-like"/>
</dbReference>
<feature type="compositionally biased region" description="Low complexity" evidence="12">
    <location>
        <begin position="327"/>
        <end position="356"/>
    </location>
</feature>
<evidence type="ECO:0000256" key="9">
    <source>
        <dbReference type="ARBA" id="ARBA00023136"/>
    </source>
</evidence>
<protein>
    <recommendedName>
        <fullName evidence="3 10">Vacuolar protein sorting-associated protein 27</fullName>
    </recommendedName>
</protein>
<dbReference type="Gene3D" id="3.30.40.10">
    <property type="entry name" value="Zinc/RING finger domain, C3HC4 (zinc finger)"/>
    <property type="match status" value="1"/>
</dbReference>
<evidence type="ECO:0000256" key="2">
    <source>
        <dbReference type="ARBA" id="ARBA00008597"/>
    </source>
</evidence>
<dbReference type="InterPro" id="IPR013083">
    <property type="entry name" value="Znf_RING/FYVE/PHD"/>
</dbReference>
<dbReference type="SUPFAM" id="SSF57903">
    <property type="entry name" value="FYVE/PHD zinc finger"/>
    <property type="match status" value="1"/>
</dbReference>
<dbReference type="PANTHER" id="PTHR47794:SF1">
    <property type="entry name" value="VACUOLAR PROTEIN SORTING-ASSOCIATED PROTEIN 27"/>
    <property type="match status" value="1"/>
</dbReference>
<dbReference type="PANTHER" id="PTHR47794">
    <property type="entry name" value="VACUOLAR PROTEIN SORTING-ASSOCIATED PROTEIN 27"/>
    <property type="match status" value="1"/>
</dbReference>
<dbReference type="InterPro" id="IPR000306">
    <property type="entry name" value="Znf_FYVE"/>
</dbReference>
<dbReference type="Pfam" id="PF00790">
    <property type="entry name" value="VHS"/>
    <property type="match status" value="1"/>
</dbReference>
<feature type="region of interest" description="Disordered" evidence="12">
    <location>
        <begin position="469"/>
        <end position="563"/>
    </location>
</feature>
<dbReference type="Pfam" id="PF02809">
    <property type="entry name" value="UIM"/>
    <property type="match status" value="2"/>
</dbReference>
<feature type="domain" description="FYVE-type" evidence="13">
    <location>
        <begin position="172"/>
        <end position="232"/>
    </location>
</feature>
<evidence type="ECO:0000259" key="13">
    <source>
        <dbReference type="PROSITE" id="PS50178"/>
    </source>
</evidence>
<dbReference type="GO" id="GO:0010008">
    <property type="term" value="C:endosome membrane"/>
    <property type="evidence" value="ECO:0007669"/>
    <property type="project" value="UniProtKB-SubCell"/>
</dbReference>
<evidence type="ECO:0000256" key="12">
    <source>
        <dbReference type="SAM" id="MobiDB-lite"/>
    </source>
</evidence>
<dbReference type="EMBL" id="SWFS01000345">
    <property type="protein sequence ID" value="KAA8909274.1"/>
    <property type="molecule type" value="Genomic_DNA"/>
</dbReference>
<feature type="domain" description="VHS" evidence="14">
    <location>
        <begin position="20"/>
        <end position="151"/>
    </location>
</feature>
<evidence type="ECO:0000256" key="8">
    <source>
        <dbReference type="ARBA" id="ARBA00022833"/>
    </source>
</evidence>
<name>A0A642V0J8_9ASCO</name>
<comment type="subcellular location">
    <subcellularLocation>
        <location evidence="1 10">Endosome membrane</location>
        <topology evidence="1 10">Peripheral membrane protein</topology>
        <orientation evidence="1 10">Cytoplasmic side</orientation>
    </subcellularLocation>
</comment>
<dbReference type="GO" id="GO:0043328">
    <property type="term" value="P:protein transport to vacuole involved in ubiquitin-dependent protein catabolic process via the multivesicular body sorting pathway"/>
    <property type="evidence" value="ECO:0007669"/>
    <property type="project" value="TreeGrafter"/>
</dbReference>